<evidence type="ECO:0000256" key="7">
    <source>
        <dbReference type="SAM" id="MobiDB-lite"/>
    </source>
</evidence>
<feature type="transmembrane region" description="Helical" evidence="8">
    <location>
        <begin position="165"/>
        <end position="182"/>
    </location>
</feature>
<dbReference type="PANTHER" id="PTHR10877:SF183">
    <property type="entry name" value="AT14535P-RELATED"/>
    <property type="match status" value="1"/>
</dbReference>
<dbReference type="AlphaFoldDB" id="A0A8S9XA38"/>
<keyword evidence="5 8" id="KW-0472">Membrane</keyword>
<dbReference type="InterPro" id="IPR003915">
    <property type="entry name" value="PKD_2"/>
</dbReference>
<sequence length="568" mass="66462">MESQKRKSVKIADDETDSVESQPEQPKQEQPKQERPKQERPKNAPPDKKKSDDSTASLPPYISINEPVSDIAVPTPRAQPQKQQSTLKHQQPEIMNARDRTMSIVRRNKRRRRQERFGPLMLPEKDRTAEDIRRENLLKNKAWQLTADALRDEKEAYIIFSLRDFIIYLLFLNLLLTVSYGPKENAYNYYGSVMSDLITKSKFTTEIETGNPGSTVNQTFEGVRSIKQLWDFINKIFVTVVYMDPVRNRILMESYFIGMPSIRQVKVKKDTCITAPMFQDLYKTCYNDYSTEIEDKEPFGDPNSYPWKYQSPYPYERANGLKTTYQEGGYIFNFTLDRNFTSEWLAELEMKNWIGPGTRAVVIDFATYTPNTNLFLIVKMLAEVLPEGGIKTSHQFMTIKFMSTYLALVVYGYQQTHLAQDDGGILHQQFIDDLVYSLYINILMFFRLFTLVNSYRAKDESHRSKADYDAFVTMLKRYGWNVKEIKLFLKSFGVRRGVPLDFEELTKIYSDFWLRNQLFVEVEAHSEIREQLNRISKNLEWCELSILDIMSKTDVIADRAMKRSHISQ</sequence>
<feature type="compositionally biased region" description="Basic and acidic residues" evidence="7">
    <location>
        <begin position="26"/>
        <end position="53"/>
    </location>
</feature>
<evidence type="ECO:0000256" key="3">
    <source>
        <dbReference type="ARBA" id="ARBA00022692"/>
    </source>
</evidence>
<keyword evidence="4 8" id="KW-1133">Transmembrane helix</keyword>
<feature type="region of interest" description="Disordered" evidence="7">
    <location>
        <begin position="1"/>
        <end position="94"/>
    </location>
</feature>
<evidence type="ECO:0000259" key="9">
    <source>
        <dbReference type="Pfam" id="PF20519"/>
    </source>
</evidence>
<dbReference type="Pfam" id="PF20519">
    <property type="entry name" value="Polycystin_dom"/>
    <property type="match status" value="1"/>
</dbReference>
<evidence type="ECO:0000256" key="1">
    <source>
        <dbReference type="ARBA" id="ARBA00004141"/>
    </source>
</evidence>
<dbReference type="GO" id="GO:0050982">
    <property type="term" value="P:detection of mechanical stimulus"/>
    <property type="evidence" value="ECO:0007669"/>
    <property type="project" value="TreeGrafter"/>
</dbReference>
<dbReference type="Proteomes" id="UP000466442">
    <property type="component" value="Unassembled WGS sequence"/>
</dbReference>
<evidence type="ECO:0000256" key="6">
    <source>
        <dbReference type="PIRSR" id="PIRSR603915-2"/>
    </source>
</evidence>
<organism evidence="10 11">
    <name type="scientific">Apolygus lucorum</name>
    <name type="common">Small green plant bug</name>
    <name type="synonym">Lygocoris lucorum</name>
    <dbReference type="NCBI Taxonomy" id="248454"/>
    <lineage>
        <taxon>Eukaryota</taxon>
        <taxon>Metazoa</taxon>
        <taxon>Ecdysozoa</taxon>
        <taxon>Arthropoda</taxon>
        <taxon>Hexapoda</taxon>
        <taxon>Insecta</taxon>
        <taxon>Pterygota</taxon>
        <taxon>Neoptera</taxon>
        <taxon>Paraneoptera</taxon>
        <taxon>Hemiptera</taxon>
        <taxon>Heteroptera</taxon>
        <taxon>Panheteroptera</taxon>
        <taxon>Cimicomorpha</taxon>
        <taxon>Miridae</taxon>
        <taxon>Mirini</taxon>
        <taxon>Apolygus</taxon>
    </lineage>
</organism>
<comment type="similarity">
    <text evidence="2">Belongs to the polycystin family.</text>
</comment>
<evidence type="ECO:0000256" key="4">
    <source>
        <dbReference type="ARBA" id="ARBA00022989"/>
    </source>
</evidence>
<feature type="compositionally biased region" description="Polar residues" evidence="7">
    <location>
        <begin position="78"/>
        <end position="89"/>
    </location>
</feature>
<feature type="disulfide bond" evidence="6">
    <location>
        <begin position="272"/>
        <end position="285"/>
    </location>
</feature>
<dbReference type="PRINTS" id="PR01433">
    <property type="entry name" value="POLYCYSTIN2"/>
</dbReference>
<evidence type="ECO:0000256" key="8">
    <source>
        <dbReference type="SAM" id="Phobius"/>
    </source>
</evidence>
<evidence type="ECO:0000313" key="10">
    <source>
        <dbReference type="EMBL" id="KAF6204415.1"/>
    </source>
</evidence>
<keyword evidence="3 8" id="KW-0812">Transmembrane</keyword>
<dbReference type="EMBL" id="WIXP02000010">
    <property type="protein sequence ID" value="KAF6204415.1"/>
    <property type="molecule type" value="Genomic_DNA"/>
</dbReference>
<dbReference type="InterPro" id="IPR051223">
    <property type="entry name" value="Polycystin"/>
</dbReference>
<proteinExistence type="inferred from homology"/>
<reference evidence="10" key="1">
    <citation type="journal article" date="2021" name="Mol. Ecol. Resour.">
        <title>Apolygus lucorum genome provides insights into omnivorousness and mesophyll feeding.</title>
        <authorList>
            <person name="Liu Y."/>
            <person name="Liu H."/>
            <person name="Wang H."/>
            <person name="Huang T."/>
            <person name="Liu B."/>
            <person name="Yang B."/>
            <person name="Yin L."/>
            <person name="Li B."/>
            <person name="Zhang Y."/>
            <person name="Zhang S."/>
            <person name="Jiang F."/>
            <person name="Zhang X."/>
            <person name="Ren Y."/>
            <person name="Wang B."/>
            <person name="Wang S."/>
            <person name="Lu Y."/>
            <person name="Wu K."/>
            <person name="Fan W."/>
            <person name="Wang G."/>
        </authorList>
    </citation>
    <scope>NUCLEOTIDE SEQUENCE</scope>
    <source>
        <strain evidence="10">12Hb</strain>
    </source>
</reference>
<dbReference type="PANTHER" id="PTHR10877">
    <property type="entry name" value="POLYCYSTIN FAMILY MEMBER"/>
    <property type="match status" value="1"/>
</dbReference>
<comment type="caution">
    <text evidence="10">The sequence shown here is derived from an EMBL/GenBank/DDBJ whole genome shotgun (WGS) entry which is preliminary data.</text>
</comment>
<protein>
    <recommendedName>
        <fullName evidence="9">Polycystin domain-containing protein</fullName>
    </recommendedName>
</protein>
<comment type="subcellular location">
    <subcellularLocation>
        <location evidence="1">Membrane</location>
        <topology evidence="1">Multi-pass membrane protein</topology>
    </subcellularLocation>
</comment>
<accession>A0A8S9XA38</accession>
<dbReference type="InterPro" id="IPR046791">
    <property type="entry name" value="Polycystin_dom"/>
</dbReference>
<evidence type="ECO:0000256" key="2">
    <source>
        <dbReference type="ARBA" id="ARBA00007200"/>
    </source>
</evidence>
<dbReference type="GO" id="GO:0016020">
    <property type="term" value="C:membrane"/>
    <property type="evidence" value="ECO:0007669"/>
    <property type="project" value="UniProtKB-SubCell"/>
</dbReference>
<dbReference type="OrthoDB" id="6595841at2759"/>
<feature type="domain" description="Polycystin" evidence="9">
    <location>
        <begin position="220"/>
        <end position="401"/>
    </location>
</feature>
<keyword evidence="11" id="KW-1185">Reference proteome</keyword>
<dbReference type="GO" id="GO:0005509">
    <property type="term" value="F:calcium ion binding"/>
    <property type="evidence" value="ECO:0007669"/>
    <property type="project" value="InterPro"/>
</dbReference>
<evidence type="ECO:0000256" key="5">
    <source>
        <dbReference type="ARBA" id="ARBA00023136"/>
    </source>
</evidence>
<dbReference type="GO" id="GO:0005262">
    <property type="term" value="F:calcium channel activity"/>
    <property type="evidence" value="ECO:0007669"/>
    <property type="project" value="TreeGrafter"/>
</dbReference>
<gene>
    <name evidence="10" type="ORF">GE061_002756</name>
</gene>
<evidence type="ECO:0000313" key="11">
    <source>
        <dbReference type="Proteomes" id="UP000466442"/>
    </source>
</evidence>
<name>A0A8S9XA38_APOLU</name>